<feature type="transmembrane region" description="Helical" evidence="17">
    <location>
        <begin position="261"/>
        <end position="281"/>
    </location>
</feature>
<evidence type="ECO:0000256" key="12">
    <source>
        <dbReference type="ARBA" id="ARBA00023201"/>
    </source>
</evidence>
<feature type="binding site" evidence="16">
    <location>
        <position position="390"/>
    </location>
    <ligand>
        <name>Mg(2+)</name>
        <dbReference type="ChEBI" id="CHEBI:18420"/>
    </ligand>
</feature>
<dbReference type="SFLD" id="SFLDS00003">
    <property type="entry name" value="Haloacid_Dehalogenase"/>
    <property type="match status" value="1"/>
</dbReference>
<evidence type="ECO:0000256" key="15">
    <source>
        <dbReference type="PIRSR" id="PIRSR606539-2"/>
    </source>
</evidence>
<keyword evidence="12" id="KW-0813">Transport</keyword>
<evidence type="ECO:0000313" key="23">
    <source>
        <dbReference type="Proteomes" id="UP000689195"/>
    </source>
</evidence>
<dbReference type="GO" id="GO:0000287">
    <property type="term" value="F:magnesium ion binding"/>
    <property type="evidence" value="ECO:0007669"/>
    <property type="project" value="UniProtKB-UniRule"/>
</dbReference>
<feature type="binding site" evidence="15">
    <location>
        <position position="701"/>
    </location>
    <ligand>
        <name>ATP</name>
        <dbReference type="ChEBI" id="CHEBI:30616"/>
    </ligand>
</feature>
<keyword evidence="11 17" id="KW-0472">Membrane</keyword>
<dbReference type="FunFam" id="3.40.1110.10:FF:000118">
    <property type="entry name" value="Phospholipid-transporting ATPase"/>
    <property type="match status" value="1"/>
</dbReference>
<feature type="transmembrane region" description="Helical" evidence="17">
    <location>
        <begin position="870"/>
        <end position="890"/>
    </location>
</feature>
<feature type="transmembrane region" description="Helical" evidence="17">
    <location>
        <begin position="1039"/>
        <end position="1059"/>
    </location>
</feature>
<evidence type="ECO:0000256" key="10">
    <source>
        <dbReference type="ARBA" id="ARBA00023053"/>
    </source>
</evidence>
<feature type="binding site" evidence="15">
    <location>
        <position position="392"/>
    </location>
    <ligand>
        <name>ATP</name>
        <dbReference type="ChEBI" id="CHEBI:30616"/>
    </ligand>
</feature>
<sequence length="1196" mass="136866">MERKLYFGVQEQVQNKQYRFPTNFIKTSRYNIITFLPYSLALQFQRMANIYFLIIAVLSFFKSISPFSPVSSIAPLIFVVSLSMLRDGYEDYQKHISDNELNSSPAIIWTEKGFVKKTWKDVLIGDIIRIDELEIISADIVVLQTSQDGNCFIETSSLDGEKNLKPKQAIKETQTIECRSGIIECINPNPLLYTFDGTLYLDSKKIQITHKNFLLRGSKLKNVKQAIGVVVYTGIDTKIMRNSEGQKNKVSNIDKLINLRIIYILIMQAIICIVLAIVYGINCQIQSQNFSYFSRNFAGYQSYNEQNEIYDPDIPNCALASLMTFAAYFLLLNTLIPISLIVSLEFVKVGQGFFMQKDTEMYSAENDKYVKVFSTTINEELGQVQYIFSDKTGTLTCNKMEFKLCVCGDSIYGDITMFSKQEITTFVGNQILRRQSTLHRRRSTLVNEKAGIEYAFSGDKIQQIITEKDPQKNPILDLMIDKYVIHNQGDLVRENLMLLATCHECVLEYQEDGTFIYQGPSPDEIALVDAARRLNVIYKGITMGIMEIDVLGQIEKVELLFSFEFNSDRKRMSVIVKHNGIIKLYTKGADAIIKARLSPNQKFLDGIDQKLDMFSRKGLRTLCLAMRVLSEEQFNQFSRSMNDALGSGETEKLQNELINQIEKDLTLIGATAVEDKLQDDVPETLADFLKANINVWMLTGDKLETAENIGRSCNLLQENMDVFFLTPGCESIKIFNDVADHIINKQSTKRAIIIEGIVLATLIDDEKLTNYLITLVPFLHTVICCRVTPKQKADMVRLVKNSLGKITLAIGDGANDVNMIQEAHIGIGIYGQEGMRAVQASNYAIGQFKCLWKLVLYHGRQNYIRISEMILYFFYKNIIFTIPQFYFAFFCGNTGTSVFDQFFVSFYNTVFTFLPVVIRAIFDEDVFYTSKRKQTILGSRRIKEGEEENDILRQNYPLLYYIGQRNTVFTSEKFFKWFFIGVFQGLACFFSFYFELNDTTFIKHTGLNNDFWFFSMSMSTAIMILVTLKLALNTQFWTIITWIAYLGTSLGTYFAYMWVSNIIPQSSIYGTTRMLFSSPAFYLSLALSVLSMFILDLLMFTMKVSKDTLLNYMKRQARSSQNLELSKIKKLQNKNEDNNNELEIPIIRLQQQKSLINSSISATQSIIISQSISGSQPNSGSQPIIQRNRENSNFYL</sequence>
<dbReference type="GO" id="GO:0005524">
    <property type="term" value="F:ATP binding"/>
    <property type="evidence" value="ECO:0007669"/>
    <property type="project" value="UniProtKB-UniRule"/>
</dbReference>
<evidence type="ECO:0000256" key="6">
    <source>
        <dbReference type="ARBA" id="ARBA00022840"/>
    </source>
</evidence>
<dbReference type="InterPro" id="IPR032631">
    <property type="entry name" value="P-type_ATPase_N"/>
</dbReference>
<evidence type="ECO:0000256" key="4">
    <source>
        <dbReference type="ARBA" id="ARBA00022723"/>
    </source>
</evidence>
<reference evidence="22" key="1">
    <citation type="submission" date="2021-01" db="EMBL/GenBank/DDBJ databases">
        <authorList>
            <consortium name="Genoscope - CEA"/>
            <person name="William W."/>
        </authorList>
    </citation>
    <scope>NUCLEOTIDE SEQUENCE</scope>
</reference>
<keyword evidence="3 17" id="KW-0812">Transmembrane</keyword>
<evidence type="ECO:0000259" key="21">
    <source>
        <dbReference type="Pfam" id="PF16212"/>
    </source>
</evidence>
<comment type="catalytic activity">
    <reaction evidence="17">
        <text>ATP + H2O + phospholipidSide 1 = ADP + phosphate + phospholipidSide 2.</text>
        <dbReference type="EC" id="7.6.2.1"/>
    </reaction>
</comment>
<evidence type="ECO:0000256" key="16">
    <source>
        <dbReference type="PIRSR" id="PIRSR606539-3"/>
    </source>
</evidence>
<dbReference type="InterPro" id="IPR032630">
    <property type="entry name" value="P_typ_ATPase_c"/>
</dbReference>
<keyword evidence="5 15" id="KW-0547">Nucleotide-binding</keyword>
<feature type="binding site" evidence="15">
    <location>
        <position position="620"/>
    </location>
    <ligand>
        <name>ATP</name>
        <dbReference type="ChEBI" id="CHEBI:30616"/>
    </ligand>
</feature>
<dbReference type="Pfam" id="PF16212">
    <property type="entry name" value="PhoLip_ATPase_C"/>
    <property type="match status" value="1"/>
</dbReference>
<feature type="active site" description="4-aspartylphosphate intermediate" evidence="14">
    <location>
        <position position="390"/>
    </location>
</feature>
<keyword evidence="8 17" id="KW-1278">Translocase</keyword>
<comment type="caution">
    <text evidence="22">The sequence shown here is derived from an EMBL/GenBank/DDBJ whole genome shotgun (WGS) entry which is preliminary data.</text>
</comment>
<feature type="binding site" evidence="15">
    <location>
        <position position="816"/>
    </location>
    <ligand>
        <name>ATP</name>
        <dbReference type="ChEBI" id="CHEBI:30616"/>
    </ligand>
</feature>
<feature type="binding site" evidence="15">
    <location>
        <position position="815"/>
    </location>
    <ligand>
        <name>ATP</name>
        <dbReference type="ChEBI" id="CHEBI:30616"/>
    </ligand>
</feature>
<feature type="binding site" evidence="16">
    <location>
        <position position="392"/>
    </location>
    <ligand>
        <name>Mg(2+)</name>
        <dbReference type="ChEBI" id="CHEBI:18420"/>
    </ligand>
</feature>
<feature type="binding site" evidence="15">
    <location>
        <position position="700"/>
    </location>
    <ligand>
        <name>ATP</name>
        <dbReference type="ChEBI" id="CHEBI:30616"/>
    </ligand>
</feature>
<feature type="transmembrane region" description="Helical" evidence="17">
    <location>
        <begin position="1012"/>
        <end position="1032"/>
    </location>
</feature>
<dbReference type="InterPro" id="IPR018303">
    <property type="entry name" value="ATPase_P-typ_P_site"/>
</dbReference>
<dbReference type="NCBIfam" id="TIGR01652">
    <property type="entry name" value="ATPase-Plipid"/>
    <property type="match status" value="1"/>
</dbReference>
<dbReference type="PROSITE" id="PS00154">
    <property type="entry name" value="ATPASE_E1_E2"/>
    <property type="match status" value="1"/>
</dbReference>
<keyword evidence="6 15" id="KW-0067">ATP-binding</keyword>
<keyword evidence="10" id="KW-0915">Sodium</keyword>
<feature type="transmembrane region" description="Helical" evidence="17">
    <location>
        <begin position="902"/>
        <end position="922"/>
    </location>
</feature>
<feature type="transmembrane region" description="Helical" evidence="17">
    <location>
        <begin position="35"/>
        <end position="61"/>
    </location>
</feature>
<evidence type="ECO:0000259" key="19">
    <source>
        <dbReference type="Pfam" id="PF00122"/>
    </source>
</evidence>
<comment type="similarity">
    <text evidence="17">Belongs to the cation transport ATPase (P-type) (TC 3.A.3) family. Type IV subfamily.</text>
</comment>
<dbReference type="Proteomes" id="UP000689195">
    <property type="component" value="Unassembled WGS sequence"/>
</dbReference>
<evidence type="ECO:0000256" key="13">
    <source>
        <dbReference type="ARBA" id="ARBA00049499"/>
    </source>
</evidence>
<dbReference type="InterPro" id="IPR044492">
    <property type="entry name" value="P_typ_ATPase_HD_dom"/>
</dbReference>
<evidence type="ECO:0000256" key="1">
    <source>
        <dbReference type="ARBA" id="ARBA00004141"/>
    </source>
</evidence>
<dbReference type="Pfam" id="PF13246">
    <property type="entry name" value="Cation_ATPase"/>
    <property type="match status" value="1"/>
</dbReference>
<evidence type="ECO:0000313" key="22">
    <source>
        <dbReference type="EMBL" id="CAD8145125.1"/>
    </source>
</evidence>
<dbReference type="OrthoDB" id="377733at2759"/>
<dbReference type="InterPro" id="IPR059000">
    <property type="entry name" value="ATPase_P-type_domA"/>
</dbReference>
<name>A0A8S1SW30_9CILI</name>
<dbReference type="PANTHER" id="PTHR24092:SF150">
    <property type="entry name" value="PHOSPHOLIPID-TRANSPORTING ATPASE"/>
    <property type="match status" value="1"/>
</dbReference>
<dbReference type="Pfam" id="PF00122">
    <property type="entry name" value="E1-E2_ATPase"/>
    <property type="match status" value="1"/>
</dbReference>
<dbReference type="GO" id="GO:0045332">
    <property type="term" value="P:phospholipid translocation"/>
    <property type="evidence" value="ECO:0007669"/>
    <property type="project" value="TreeGrafter"/>
</dbReference>
<feature type="binding site" evidence="15">
    <location>
        <position position="792"/>
    </location>
    <ligand>
        <name>ATP</name>
        <dbReference type="ChEBI" id="CHEBI:30616"/>
    </ligand>
</feature>
<dbReference type="FunFam" id="3.40.50.1000:FF:000001">
    <property type="entry name" value="Phospholipid-transporting ATPase IC"/>
    <property type="match status" value="1"/>
</dbReference>
<dbReference type="PANTHER" id="PTHR24092">
    <property type="entry name" value="PROBABLE PHOSPHOLIPID-TRANSPORTING ATPASE"/>
    <property type="match status" value="1"/>
</dbReference>
<evidence type="ECO:0000256" key="3">
    <source>
        <dbReference type="ARBA" id="ARBA00022692"/>
    </source>
</evidence>
<comment type="catalytic activity">
    <reaction evidence="13">
        <text>Na(+)(in) + ATP + H2O = Na(+)(out) + ADP + phosphate + H(+)</text>
        <dbReference type="Rhea" id="RHEA:14633"/>
        <dbReference type="ChEBI" id="CHEBI:15377"/>
        <dbReference type="ChEBI" id="CHEBI:15378"/>
        <dbReference type="ChEBI" id="CHEBI:29101"/>
        <dbReference type="ChEBI" id="CHEBI:30616"/>
        <dbReference type="ChEBI" id="CHEBI:43474"/>
        <dbReference type="ChEBI" id="CHEBI:456216"/>
        <dbReference type="EC" id="7.2.2.3"/>
    </reaction>
    <physiologicalReaction direction="left-to-right" evidence="13">
        <dbReference type="Rhea" id="RHEA:14634"/>
    </physiologicalReaction>
</comment>
<keyword evidence="7 16" id="KW-0460">Magnesium</keyword>
<feature type="transmembrane region" description="Helical" evidence="17">
    <location>
        <begin position="974"/>
        <end position="992"/>
    </location>
</feature>
<feature type="binding site" evidence="16">
    <location>
        <position position="816"/>
    </location>
    <ligand>
        <name>Mg(2+)</name>
        <dbReference type="ChEBI" id="CHEBI:18420"/>
    </ligand>
</feature>
<evidence type="ECO:0000256" key="9">
    <source>
        <dbReference type="ARBA" id="ARBA00022989"/>
    </source>
</evidence>
<dbReference type="GO" id="GO:0140326">
    <property type="term" value="F:ATPase-coupled intramembrane lipid transporter activity"/>
    <property type="evidence" value="ECO:0007669"/>
    <property type="project" value="UniProtKB-EC"/>
</dbReference>
<dbReference type="FunFam" id="3.40.50.1000:FF:000084">
    <property type="entry name" value="Phospholipid-transporting ATPase"/>
    <property type="match status" value="1"/>
</dbReference>
<evidence type="ECO:0000256" key="5">
    <source>
        <dbReference type="ARBA" id="ARBA00022741"/>
    </source>
</evidence>
<keyword evidence="12" id="KW-0406">Ion transport</keyword>
<organism evidence="22 23">
    <name type="scientific">Paramecium pentaurelia</name>
    <dbReference type="NCBI Taxonomy" id="43138"/>
    <lineage>
        <taxon>Eukaryota</taxon>
        <taxon>Sar</taxon>
        <taxon>Alveolata</taxon>
        <taxon>Ciliophora</taxon>
        <taxon>Intramacronucleata</taxon>
        <taxon>Oligohymenophorea</taxon>
        <taxon>Peniculida</taxon>
        <taxon>Parameciidae</taxon>
        <taxon>Paramecium</taxon>
    </lineage>
</organism>
<feature type="compositionally biased region" description="Low complexity" evidence="18">
    <location>
        <begin position="1172"/>
        <end position="1184"/>
    </location>
</feature>
<dbReference type="EC" id="7.6.2.1" evidence="17"/>
<evidence type="ECO:0000256" key="7">
    <source>
        <dbReference type="ARBA" id="ARBA00022842"/>
    </source>
</evidence>
<feature type="binding site" evidence="16">
    <location>
        <position position="812"/>
    </location>
    <ligand>
        <name>Mg(2+)</name>
        <dbReference type="ChEBI" id="CHEBI:18420"/>
    </ligand>
</feature>
<keyword evidence="12" id="KW-0739">Sodium transport</keyword>
<dbReference type="SFLD" id="SFLDG00002">
    <property type="entry name" value="C1.7:_P-type_atpase_like"/>
    <property type="match status" value="1"/>
</dbReference>
<dbReference type="GO" id="GO:0016887">
    <property type="term" value="F:ATP hydrolysis activity"/>
    <property type="evidence" value="ECO:0007669"/>
    <property type="project" value="InterPro"/>
</dbReference>
<feature type="binding site" evidence="15">
    <location>
        <position position="699"/>
    </location>
    <ligand>
        <name>ATP</name>
        <dbReference type="ChEBI" id="CHEBI:30616"/>
    </ligand>
</feature>
<dbReference type="AlphaFoldDB" id="A0A8S1SW30"/>
<dbReference type="SFLD" id="SFLDF00027">
    <property type="entry name" value="p-type_atpase"/>
    <property type="match status" value="1"/>
</dbReference>
<feature type="binding site" evidence="15">
    <location>
        <position position="390"/>
    </location>
    <ligand>
        <name>ATP</name>
        <dbReference type="ChEBI" id="CHEBI:30616"/>
    </ligand>
</feature>
<feature type="binding site" evidence="15">
    <location>
        <position position="524"/>
    </location>
    <ligand>
        <name>ATP</name>
        <dbReference type="ChEBI" id="CHEBI:30616"/>
    </ligand>
</feature>
<evidence type="ECO:0000256" key="8">
    <source>
        <dbReference type="ARBA" id="ARBA00022967"/>
    </source>
</evidence>
<feature type="domain" description="P-type ATPase C-terminal" evidence="21">
    <location>
        <begin position="838"/>
        <end position="1103"/>
    </location>
</feature>
<feature type="binding site" evidence="15">
    <location>
        <position position="391"/>
    </location>
    <ligand>
        <name>ATP</name>
        <dbReference type="ChEBI" id="CHEBI:30616"/>
    </ligand>
</feature>
<feature type="transmembrane region" description="Helical" evidence="17">
    <location>
        <begin position="67"/>
        <end position="85"/>
    </location>
</feature>
<feature type="region of interest" description="Disordered" evidence="18">
    <location>
        <begin position="1172"/>
        <end position="1196"/>
    </location>
</feature>
<dbReference type="Pfam" id="PF16209">
    <property type="entry name" value="PhoLip_ATPase_N"/>
    <property type="match status" value="1"/>
</dbReference>
<feature type="domain" description="P-type ATPase A" evidence="19">
    <location>
        <begin position="109"/>
        <end position="239"/>
    </location>
</feature>
<dbReference type="InterPro" id="IPR001757">
    <property type="entry name" value="P_typ_ATPase"/>
</dbReference>
<feature type="binding site" evidence="15">
    <location>
        <position position="565"/>
    </location>
    <ligand>
        <name>ATP</name>
        <dbReference type="ChEBI" id="CHEBI:30616"/>
    </ligand>
</feature>
<evidence type="ECO:0000256" key="17">
    <source>
        <dbReference type="RuleBase" id="RU362033"/>
    </source>
</evidence>
<evidence type="ECO:0000256" key="11">
    <source>
        <dbReference type="ARBA" id="ARBA00023136"/>
    </source>
</evidence>
<gene>
    <name evidence="22" type="ORF">PPENT_87.1.T0140086</name>
</gene>
<dbReference type="NCBIfam" id="TIGR01494">
    <property type="entry name" value="ATPase_P-type"/>
    <property type="match status" value="1"/>
</dbReference>
<keyword evidence="9 17" id="KW-1133">Transmembrane helix</keyword>
<evidence type="ECO:0000256" key="2">
    <source>
        <dbReference type="ARBA" id="ARBA00004308"/>
    </source>
</evidence>
<feature type="transmembrane region" description="Helical" evidence="17">
    <location>
        <begin position="325"/>
        <end position="347"/>
    </location>
</feature>
<dbReference type="EMBL" id="CAJJDO010000014">
    <property type="protein sequence ID" value="CAD8145125.1"/>
    <property type="molecule type" value="Genomic_DNA"/>
</dbReference>
<proteinExistence type="inferred from homology"/>
<keyword evidence="23" id="KW-1185">Reference proteome</keyword>
<evidence type="ECO:0000259" key="20">
    <source>
        <dbReference type="Pfam" id="PF16209"/>
    </source>
</evidence>
<feature type="binding site" evidence="15">
    <location>
        <position position="786"/>
    </location>
    <ligand>
        <name>ATP</name>
        <dbReference type="ChEBI" id="CHEBI:30616"/>
    </ligand>
</feature>
<evidence type="ECO:0000256" key="18">
    <source>
        <dbReference type="SAM" id="MobiDB-lite"/>
    </source>
</evidence>
<feature type="binding site" evidence="15">
    <location>
        <position position="587"/>
    </location>
    <ligand>
        <name>ATP</name>
        <dbReference type="ChEBI" id="CHEBI:30616"/>
    </ligand>
</feature>
<protein>
    <recommendedName>
        <fullName evidence="17">Phospholipid-transporting ATPase</fullName>
        <ecNumber evidence="17">7.6.2.1</ecNumber>
    </recommendedName>
</protein>
<feature type="transmembrane region" description="Helical" evidence="17">
    <location>
        <begin position="1079"/>
        <end position="1100"/>
    </location>
</feature>
<feature type="domain" description="P-type ATPase N-terminal" evidence="20">
    <location>
        <begin position="10"/>
        <end position="73"/>
    </location>
</feature>
<dbReference type="InterPro" id="IPR006539">
    <property type="entry name" value="P-type_ATPase_IV"/>
</dbReference>
<comment type="subcellular location">
    <subcellularLocation>
        <location evidence="2">Endomembrane system</location>
    </subcellularLocation>
    <subcellularLocation>
        <location evidence="1 17">Membrane</location>
        <topology evidence="1 17">Multi-pass membrane protein</topology>
    </subcellularLocation>
</comment>
<dbReference type="GO" id="GO:0008554">
    <property type="term" value="F:P-type sodium transporter activity"/>
    <property type="evidence" value="ECO:0007669"/>
    <property type="project" value="UniProtKB-EC"/>
</dbReference>
<evidence type="ECO:0000256" key="14">
    <source>
        <dbReference type="PIRSR" id="PIRSR606539-1"/>
    </source>
</evidence>
<dbReference type="GO" id="GO:0005886">
    <property type="term" value="C:plasma membrane"/>
    <property type="evidence" value="ECO:0007669"/>
    <property type="project" value="TreeGrafter"/>
</dbReference>
<comment type="cofactor">
    <cofactor evidence="16">
        <name>Mg(2+)</name>
        <dbReference type="ChEBI" id="CHEBI:18420"/>
    </cofactor>
</comment>
<keyword evidence="4 16" id="KW-0479">Metal-binding</keyword>
<accession>A0A8S1SW30</accession>